<protein>
    <recommendedName>
        <fullName evidence="3">DUF3829 domain-containing protein</fullName>
    </recommendedName>
</protein>
<organism evidence="1 2">
    <name type="scientific">Leptobacterium flavescens</name>
    <dbReference type="NCBI Taxonomy" id="472055"/>
    <lineage>
        <taxon>Bacteria</taxon>
        <taxon>Pseudomonadati</taxon>
        <taxon>Bacteroidota</taxon>
        <taxon>Flavobacteriia</taxon>
        <taxon>Flavobacteriales</taxon>
        <taxon>Flavobacteriaceae</taxon>
        <taxon>Leptobacterium</taxon>
    </lineage>
</organism>
<keyword evidence="2" id="KW-1185">Reference proteome</keyword>
<dbReference type="RefSeq" id="WP_163608552.1">
    <property type="nucleotide sequence ID" value="NZ_JAABOO010000004.1"/>
</dbReference>
<evidence type="ECO:0000313" key="2">
    <source>
        <dbReference type="Proteomes" id="UP000468581"/>
    </source>
</evidence>
<name>A0A6P0UPK2_9FLAO</name>
<proteinExistence type="predicted"/>
<gene>
    <name evidence="1" type="ORF">GWK08_17540</name>
</gene>
<reference evidence="1 2" key="1">
    <citation type="submission" date="2020-01" db="EMBL/GenBank/DDBJ databases">
        <title>Leptobacterium flavescens.</title>
        <authorList>
            <person name="Wang G."/>
        </authorList>
    </citation>
    <scope>NUCLEOTIDE SEQUENCE [LARGE SCALE GENOMIC DNA]</scope>
    <source>
        <strain evidence="1 2">KCTC 22160</strain>
    </source>
</reference>
<evidence type="ECO:0008006" key="3">
    <source>
        <dbReference type="Google" id="ProtNLM"/>
    </source>
</evidence>
<sequence length="287" mass="32873">MKRIRSGNRYLLLILGLALVLNSCVNLRSVNSYSLKSTESLKKFEEISYSFAEHCLDRCQFESVQDFSIKRTAECDCKLYEDADKAATTIYKRLRGYFEALSALTNNELTDYSLDALKEPLTAGGFGSIEIEAADVNAASHIATILLRATTDLYRKNKTKTYVAEANADIQILLKKFNEITRSNLSGLLDFKKERLFSYYRELLVDTSLSTYEKAQAGREYYQELSAIDTQQRQIEAFARSVDRIAKGHQELYENRNKMTAKEFKELIRGYTGDLRNIISEFNALKR</sequence>
<dbReference type="AlphaFoldDB" id="A0A6P0UPK2"/>
<comment type="caution">
    <text evidence="1">The sequence shown here is derived from an EMBL/GenBank/DDBJ whole genome shotgun (WGS) entry which is preliminary data.</text>
</comment>
<evidence type="ECO:0000313" key="1">
    <source>
        <dbReference type="EMBL" id="NER15264.1"/>
    </source>
</evidence>
<dbReference type="EMBL" id="JAABOO010000004">
    <property type="protein sequence ID" value="NER15264.1"/>
    <property type="molecule type" value="Genomic_DNA"/>
</dbReference>
<dbReference type="Proteomes" id="UP000468581">
    <property type="component" value="Unassembled WGS sequence"/>
</dbReference>
<accession>A0A6P0UPK2</accession>